<keyword evidence="4" id="KW-0804">Transcription</keyword>
<dbReference type="GO" id="GO:0006351">
    <property type="term" value="P:DNA-templated transcription"/>
    <property type="evidence" value="ECO:0007669"/>
    <property type="project" value="TreeGrafter"/>
</dbReference>
<accession>A0A3A8AWN9</accession>
<organism evidence="6 7">
    <name type="scientific">Roseovarius spongiae</name>
    <dbReference type="NCBI Taxonomy" id="2320272"/>
    <lineage>
        <taxon>Bacteria</taxon>
        <taxon>Pseudomonadati</taxon>
        <taxon>Pseudomonadota</taxon>
        <taxon>Alphaproteobacteria</taxon>
        <taxon>Rhodobacterales</taxon>
        <taxon>Roseobacteraceae</taxon>
        <taxon>Roseovarius</taxon>
    </lineage>
</organism>
<dbReference type="AlphaFoldDB" id="A0A3A8AWN9"/>
<keyword evidence="3" id="KW-0238">DNA-binding</keyword>
<evidence type="ECO:0000313" key="7">
    <source>
        <dbReference type="Proteomes" id="UP000281128"/>
    </source>
</evidence>
<evidence type="ECO:0000259" key="5">
    <source>
        <dbReference type="PROSITE" id="PS50931"/>
    </source>
</evidence>
<proteinExistence type="inferred from homology"/>
<dbReference type="EMBL" id="RAPE01000001">
    <property type="protein sequence ID" value="RKF16157.1"/>
    <property type="molecule type" value="Genomic_DNA"/>
</dbReference>
<evidence type="ECO:0000256" key="2">
    <source>
        <dbReference type="ARBA" id="ARBA00023015"/>
    </source>
</evidence>
<keyword evidence="2" id="KW-0805">Transcription regulation</keyword>
<dbReference type="Pfam" id="PF03466">
    <property type="entry name" value="LysR_substrate"/>
    <property type="match status" value="1"/>
</dbReference>
<evidence type="ECO:0000313" key="6">
    <source>
        <dbReference type="EMBL" id="RKF16157.1"/>
    </source>
</evidence>
<dbReference type="InterPro" id="IPR036388">
    <property type="entry name" value="WH-like_DNA-bd_sf"/>
</dbReference>
<dbReference type="PANTHER" id="PTHR30537:SF74">
    <property type="entry name" value="HTH-TYPE TRANSCRIPTIONAL REGULATOR TRPI"/>
    <property type="match status" value="1"/>
</dbReference>
<comment type="similarity">
    <text evidence="1">Belongs to the LysR transcriptional regulatory family.</text>
</comment>
<dbReference type="OrthoDB" id="9813056at2"/>
<reference evidence="6 7" key="1">
    <citation type="submission" date="2018-09" db="EMBL/GenBank/DDBJ databases">
        <title>Roseovarius spongiae sp. nov., isolated from a marine sponge.</title>
        <authorList>
            <person name="Zhuang L."/>
            <person name="Luo L."/>
        </authorList>
    </citation>
    <scope>NUCLEOTIDE SEQUENCE [LARGE SCALE GENOMIC DNA]</scope>
    <source>
        <strain evidence="6 7">HN-E21</strain>
    </source>
</reference>
<protein>
    <submittedName>
        <fullName evidence="6">LysR family transcriptional regulator</fullName>
    </submittedName>
</protein>
<dbReference type="PROSITE" id="PS50931">
    <property type="entry name" value="HTH_LYSR"/>
    <property type="match status" value="1"/>
</dbReference>
<dbReference type="PANTHER" id="PTHR30537">
    <property type="entry name" value="HTH-TYPE TRANSCRIPTIONAL REGULATOR"/>
    <property type="match status" value="1"/>
</dbReference>
<feature type="domain" description="HTH lysR-type" evidence="5">
    <location>
        <begin position="9"/>
        <end position="66"/>
    </location>
</feature>
<name>A0A3A8AWN9_9RHOB</name>
<evidence type="ECO:0000256" key="4">
    <source>
        <dbReference type="ARBA" id="ARBA00023163"/>
    </source>
</evidence>
<dbReference type="GO" id="GO:0043565">
    <property type="term" value="F:sequence-specific DNA binding"/>
    <property type="evidence" value="ECO:0007669"/>
    <property type="project" value="TreeGrafter"/>
</dbReference>
<dbReference type="RefSeq" id="WP_121163095.1">
    <property type="nucleotide sequence ID" value="NZ_RAPE01000001.1"/>
</dbReference>
<keyword evidence="7" id="KW-1185">Reference proteome</keyword>
<dbReference type="CDD" id="cd08432">
    <property type="entry name" value="PBP2_GcdR_TrpI_HvrB_AmpR_like"/>
    <property type="match status" value="1"/>
</dbReference>
<dbReference type="Gene3D" id="3.40.190.10">
    <property type="entry name" value="Periplasmic binding protein-like II"/>
    <property type="match status" value="2"/>
</dbReference>
<dbReference type="GO" id="GO:0003700">
    <property type="term" value="F:DNA-binding transcription factor activity"/>
    <property type="evidence" value="ECO:0007669"/>
    <property type="project" value="InterPro"/>
</dbReference>
<dbReference type="Proteomes" id="UP000281128">
    <property type="component" value="Unassembled WGS sequence"/>
</dbReference>
<evidence type="ECO:0000256" key="1">
    <source>
        <dbReference type="ARBA" id="ARBA00009437"/>
    </source>
</evidence>
<dbReference type="InterPro" id="IPR005119">
    <property type="entry name" value="LysR_subst-bd"/>
</dbReference>
<sequence length="312" mass="34947">MRNPSLRMIPLNALRVFWVVSRKGSFRAAADELLVSPQAVSQQIKLLEDILGAPLYRRKGRVIEPTEQARVLAHYVEAGFEEFAEGVRRISKAPYRNRININVSPYFATRFLMARLDRFRERLPGADLRLTTMIDLPDFHADEVDVSIQWGFGTWKDHDVTLLVRDPKIICCSPALAREISTPEDLTGRTLLHPALSRDLWSRVLRHLGNSDCDPAGEIEFQDAATMRRGAINGLGVGLVSEIDLREDLKTGRLVAPLGEDALKDMDAADIPGFYLVLPRANRRIEAVATFCDWITAEDWNAPGEPPLVGAP</sequence>
<comment type="caution">
    <text evidence="6">The sequence shown here is derived from an EMBL/GenBank/DDBJ whole genome shotgun (WGS) entry which is preliminary data.</text>
</comment>
<dbReference type="InterPro" id="IPR058163">
    <property type="entry name" value="LysR-type_TF_proteobact-type"/>
</dbReference>
<dbReference type="Pfam" id="PF00126">
    <property type="entry name" value="HTH_1"/>
    <property type="match status" value="1"/>
</dbReference>
<dbReference type="Gene3D" id="1.10.10.10">
    <property type="entry name" value="Winged helix-like DNA-binding domain superfamily/Winged helix DNA-binding domain"/>
    <property type="match status" value="1"/>
</dbReference>
<evidence type="ECO:0000256" key="3">
    <source>
        <dbReference type="ARBA" id="ARBA00023125"/>
    </source>
</evidence>
<dbReference type="SUPFAM" id="SSF53850">
    <property type="entry name" value="Periplasmic binding protein-like II"/>
    <property type="match status" value="1"/>
</dbReference>
<gene>
    <name evidence="6" type="ORF">D6850_00905</name>
</gene>
<dbReference type="InterPro" id="IPR036390">
    <property type="entry name" value="WH_DNA-bd_sf"/>
</dbReference>
<dbReference type="InterPro" id="IPR000847">
    <property type="entry name" value="LysR_HTH_N"/>
</dbReference>
<dbReference type="SUPFAM" id="SSF46785">
    <property type="entry name" value="Winged helix' DNA-binding domain"/>
    <property type="match status" value="1"/>
</dbReference>